<gene>
    <name evidence="1" type="ORF">L3Q82_019943</name>
</gene>
<name>A0ACB8VCV8_9TELE</name>
<proteinExistence type="predicted"/>
<dbReference type="EMBL" id="CM041553">
    <property type="protein sequence ID" value="KAI3353404.1"/>
    <property type="molecule type" value="Genomic_DNA"/>
</dbReference>
<evidence type="ECO:0000313" key="2">
    <source>
        <dbReference type="Proteomes" id="UP000831701"/>
    </source>
</evidence>
<sequence length="106" mass="12696">MRRNQTKPATLWTTCLSSAQSGNLTAQPRVVCTSEPVSSITDGTIRRTCNSWLRLKPLYPVSPASWCLRRRWSPVRRLMMSKRGRRGKRRSRRSQLRWRWRQRRKR</sequence>
<protein>
    <submittedName>
        <fullName evidence="1">Uncharacterized protein</fullName>
    </submittedName>
</protein>
<comment type="caution">
    <text evidence="1">The sequence shown here is derived from an EMBL/GenBank/DDBJ whole genome shotgun (WGS) entry which is preliminary data.</text>
</comment>
<dbReference type="Proteomes" id="UP000831701">
    <property type="component" value="Chromosome 23"/>
</dbReference>
<accession>A0ACB8VCV8</accession>
<evidence type="ECO:0000313" key="1">
    <source>
        <dbReference type="EMBL" id="KAI3353404.1"/>
    </source>
</evidence>
<feature type="non-terminal residue" evidence="1">
    <location>
        <position position="106"/>
    </location>
</feature>
<reference evidence="1" key="1">
    <citation type="submission" date="2022-04" db="EMBL/GenBank/DDBJ databases">
        <title>Jade perch genome.</title>
        <authorList>
            <person name="Chao B."/>
        </authorList>
    </citation>
    <scope>NUCLEOTIDE SEQUENCE</scope>
    <source>
        <strain evidence="1">CB-2022</strain>
    </source>
</reference>
<keyword evidence="2" id="KW-1185">Reference proteome</keyword>
<organism evidence="1 2">
    <name type="scientific">Scortum barcoo</name>
    <name type="common">barcoo grunter</name>
    <dbReference type="NCBI Taxonomy" id="214431"/>
    <lineage>
        <taxon>Eukaryota</taxon>
        <taxon>Metazoa</taxon>
        <taxon>Chordata</taxon>
        <taxon>Craniata</taxon>
        <taxon>Vertebrata</taxon>
        <taxon>Euteleostomi</taxon>
        <taxon>Actinopterygii</taxon>
        <taxon>Neopterygii</taxon>
        <taxon>Teleostei</taxon>
        <taxon>Neoteleostei</taxon>
        <taxon>Acanthomorphata</taxon>
        <taxon>Eupercaria</taxon>
        <taxon>Centrarchiformes</taxon>
        <taxon>Terapontoidei</taxon>
        <taxon>Terapontidae</taxon>
        <taxon>Scortum</taxon>
    </lineage>
</organism>